<name>Q2FR11_METHJ</name>
<sequence length="84" mass="9694">MNMESGIHKVNQNEIKRIPIKVPTWQGLHDLKEAGQSYDNLIAGMIKREKDYRDWQMVMKIDQSGEFEPFDAEKILNGDSAEEG</sequence>
<dbReference type="KEGG" id="mhu:Mhun_1699"/>
<evidence type="ECO:0000313" key="2">
    <source>
        <dbReference type="Proteomes" id="UP000001941"/>
    </source>
</evidence>
<dbReference type="Proteomes" id="UP000001941">
    <property type="component" value="Chromosome"/>
</dbReference>
<accession>Q2FR11</accession>
<dbReference type="HOGENOM" id="CLU_194238_0_0_2"/>
<keyword evidence="2" id="KW-1185">Reference proteome</keyword>
<dbReference type="EnsemblBacteria" id="ABD41424">
    <property type="protein sequence ID" value="ABD41424"/>
    <property type="gene ID" value="Mhun_1699"/>
</dbReference>
<dbReference type="AlphaFoldDB" id="Q2FR11"/>
<gene>
    <name evidence="1" type="ordered locus">Mhun_1699</name>
</gene>
<reference evidence="2" key="1">
    <citation type="journal article" date="2016" name="Stand. Genomic Sci.">
        <title>Complete genome sequence of Methanospirillum hungatei type strain JF1.</title>
        <authorList>
            <person name="Gunsalus R.P."/>
            <person name="Cook L.E."/>
            <person name="Crable B."/>
            <person name="Rohlin L."/>
            <person name="McDonald E."/>
            <person name="Mouttaki H."/>
            <person name="Sieber J.R."/>
            <person name="Poweleit N."/>
            <person name="Zhou H."/>
            <person name="Lapidus A.L."/>
            <person name="Daligault H.E."/>
            <person name="Land M."/>
            <person name="Gilna P."/>
            <person name="Ivanova N."/>
            <person name="Kyrpides N."/>
            <person name="Culley D.E."/>
            <person name="McInerney M.J."/>
        </authorList>
    </citation>
    <scope>NUCLEOTIDE SEQUENCE [LARGE SCALE GENOMIC DNA]</scope>
    <source>
        <strain evidence="2">ATCC 27890 / DSM 864 / NBRC 100397 / JF-1</strain>
    </source>
</reference>
<proteinExistence type="predicted"/>
<dbReference type="eggNOG" id="arCOG03941">
    <property type="taxonomic scope" value="Archaea"/>
</dbReference>
<dbReference type="InParanoid" id="Q2FR11"/>
<evidence type="ECO:0000313" key="1">
    <source>
        <dbReference type="EMBL" id="ABD41424.1"/>
    </source>
</evidence>
<dbReference type="EMBL" id="CP000254">
    <property type="protein sequence ID" value="ABD41424.1"/>
    <property type="molecule type" value="Genomic_DNA"/>
</dbReference>
<organism evidence="1 2">
    <name type="scientific">Methanospirillum hungatei JF-1 (strain ATCC 27890 / DSM 864 / NBRC 100397 / JF-1)</name>
    <dbReference type="NCBI Taxonomy" id="323259"/>
    <lineage>
        <taxon>Archaea</taxon>
        <taxon>Methanobacteriati</taxon>
        <taxon>Methanobacteriota</taxon>
        <taxon>Stenosarchaea group</taxon>
        <taxon>Methanomicrobia</taxon>
        <taxon>Methanomicrobiales</taxon>
        <taxon>Methanospirillaceae</taxon>
        <taxon>Methanospirillum</taxon>
    </lineage>
</organism>
<protein>
    <submittedName>
        <fullName evidence="1">Uncharacterized protein</fullName>
    </submittedName>
</protein>